<evidence type="ECO:0000313" key="2">
    <source>
        <dbReference type="Proteomes" id="UP000010445"/>
    </source>
</evidence>
<reference evidence="1 2" key="1">
    <citation type="submission" date="2012-05" db="EMBL/GenBank/DDBJ databases">
        <authorList>
            <person name="Weinstock G."/>
            <person name="Sodergren E."/>
            <person name="Lobos E.A."/>
            <person name="Fulton L."/>
            <person name="Fulton R."/>
            <person name="Courtney L."/>
            <person name="Fronick C."/>
            <person name="O'Laughlin M."/>
            <person name="Godfrey J."/>
            <person name="Wilson R.M."/>
            <person name="Miner T."/>
            <person name="Farmer C."/>
            <person name="Delehaunty K."/>
            <person name="Cordes M."/>
            <person name="Minx P."/>
            <person name="Tomlinson C."/>
            <person name="Chen J."/>
            <person name="Wollam A."/>
            <person name="Pepin K.H."/>
            <person name="Bhonagiri V."/>
            <person name="Zhang X."/>
            <person name="Suruliraj S."/>
            <person name="Warren W."/>
            <person name="Mitreva M."/>
            <person name="Mardis E.R."/>
            <person name="Wilson R.K."/>
        </authorList>
    </citation>
    <scope>NUCLEOTIDE SEQUENCE [LARGE SCALE GENOMIC DNA]</scope>
    <source>
        <strain evidence="1 2">F0235</strain>
    </source>
</reference>
<dbReference type="OrthoDB" id="4772420at2"/>
<comment type="caution">
    <text evidence="1">The sequence shown here is derived from an EMBL/GenBank/DDBJ whole genome shotgun (WGS) entry which is preliminary data.</text>
</comment>
<name>L1M993_9CORY</name>
<dbReference type="PANTHER" id="PTHR33428:SF14">
    <property type="entry name" value="CARBOXYLESTERASE TYPE B DOMAIN-CONTAINING PROTEIN"/>
    <property type="match status" value="1"/>
</dbReference>
<dbReference type="Gene3D" id="3.40.50.1820">
    <property type="entry name" value="alpha/beta hydrolase"/>
    <property type="match status" value="1"/>
</dbReference>
<proteinExistence type="predicted"/>
<organism evidence="1 2">
    <name type="scientific">Corynebacterium durum F0235</name>
    <dbReference type="NCBI Taxonomy" id="1035195"/>
    <lineage>
        <taxon>Bacteria</taxon>
        <taxon>Bacillati</taxon>
        <taxon>Actinomycetota</taxon>
        <taxon>Actinomycetes</taxon>
        <taxon>Mycobacteriales</taxon>
        <taxon>Corynebacteriaceae</taxon>
        <taxon>Corynebacterium</taxon>
    </lineage>
</organism>
<dbReference type="PANTHER" id="PTHR33428">
    <property type="entry name" value="CHLOROPHYLLASE-2, CHLOROPLASTIC"/>
    <property type="match status" value="1"/>
</dbReference>
<dbReference type="InterPro" id="IPR029058">
    <property type="entry name" value="AB_hydrolase_fold"/>
</dbReference>
<dbReference type="PATRIC" id="fig|1035195.3.peg.2545"/>
<dbReference type="AlphaFoldDB" id="L1M993"/>
<dbReference type="ESTHER" id="9cory-l1m993">
    <property type="family name" value="Chlorophyllase"/>
</dbReference>
<evidence type="ECO:0000313" key="1">
    <source>
        <dbReference type="EMBL" id="EKX87511.1"/>
    </source>
</evidence>
<keyword evidence="2" id="KW-1185">Reference proteome</keyword>
<dbReference type="RefSeq" id="WP_006062640.1">
    <property type="nucleotide sequence ID" value="NZ_KB290826.1"/>
</dbReference>
<sequence length="281" mass="29166">MAEKFKKQLSKLSKRGPHHVLIGDLSYAGLPGKVYTPAEGNGVAAIAFGHDWMTSVKSYHQTLQHLASWGIVVAAPATEMGFMPNHQGLAADLESCLQIVAGVKLGTGNVTVSPAKLGVAGHGMGAGAAILTAAGRDNIHAVGALYPAATAPSAVTAAAHTTAPGLIVGPGKATDFDSNESVKIAAQWAGPVTYREVSKGTQSGFSEGTVVKALVGMGRPQFSAQEKARGLLTGFLLYQLEGEKKYAAFAQEDVHARGLSSLTKAELQAKEQDKTFTSLPF</sequence>
<dbReference type="Proteomes" id="UP000010445">
    <property type="component" value="Unassembled WGS sequence"/>
</dbReference>
<dbReference type="STRING" id="1035195.HMPREF9997_02837"/>
<dbReference type="SUPFAM" id="SSF53474">
    <property type="entry name" value="alpha/beta-Hydrolases"/>
    <property type="match status" value="1"/>
</dbReference>
<dbReference type="EMBL" id="AMEM01000044">
    <property type="protein sequence ID" value="EKX87511.1"/>
    <property type="molecule type" value="Genomic_DNA"/>
</dbReference>
<gene>
    <name evidence="1" type="ORF">HMPREF9997_02837</name>
</gene>
<evidence type="ECO:0008006" key="3">
    <source>
        <dbReference type="Google" id="ProtNLM"/>
    </source>
</evidence>
<dbReference type="HOGENOM" id="CLU_085645_0_0_11"/>
<protein>
    <recommendedName>
        <fullName evidence="3">Carboxymethylenebutenolidase</fullName>
    </recommendedName>
</protein>
<dbReference type="eggNOG" id="COG0412">
    <property type="taxonomic scope" value="Bacteria"/>
</dbReference>
<accession>L1M993</accession>